<organism evidence="1 2">
    <name type="scientific">Pipistrellus nathusii</name>
    <name type="common">Nathusius' pipistrelle</name>
    <dbReference type="NCBI Taxonomy" id="59473"/>
    <lineage>
        <taxon>Eukaryota</taxon>
        <taxon>Metazoa</taxon>
        <taxon>Chordata</taxon>
        <taxon>Craniata</taxon>
        <taxon>Vertebrata</taxon>
        <taxon>Euteleostomi</taxon>
        <taxon>Mammalia</taxon>
        <taxon>Eutheria</taxon>
        <taxon>Laurasiatheria</taxon>
        <taxon>Chiroptera</taxon>
        <taxon>Yangochiroptera</taxon>
        <taxon>Vespertilionidae</taxon>
        <taxon>Pipistrellus</taxon>
    </lineage>
</organism>
<proteinExistence type="predicted"/>
<sequence length="109" mass="11814">MNWKRSLTRLAKSHDHHAALSSPLHRNVVTWSDCAVSANSNYSSVLVILARSAQASGLRDSHAFFVLLVSCGFHPVVCMSQGRAADRPGVEEEPGVIAVCQLQLELGVF</sequence>
<reference evidence="1" key="1">
    <citation type="submission" date="2023-12" db="EMBL/GenBank/DDBJ databases">
        <authorList>
            <person name="Brown T."/>
        </authorList>
    </citation>
    <scope>NUCLEOTIDE SEQUENCE</scope>
</reference>
<keyword evidence="2" id="KW-1185">Reference proteome</keyword>
<evidence type="ECO:0000313" key="2">
    <source>
        <dbReference type="Proteomes" id="UP001314169"/>
    </source>
</evidence>
<protein>
    <submittedName>
        <fullName evidence="1">Uncharacterized protein</fullName>
    </submittedName>
</protein>
<evidence type="ECO:0000313" key="1">
    <source>
        <dbReference type="EMBL" id="CAK6441024.1"/>
    </source>
</evidence>
<gene>
    <name evidence="1" type="ORF">MPIPNATIZW_LOCUS9330</name>
</gene>
<dbReference type="EMBL" id="OY882859">
    <property type="protein sequence ID" value="CAK6441024.1"/>
    <property type="molecule type" value="Genomic_DNA"/>
</dbReference>
<accession>A0ABN9ZVP6</accession>
<dbReference type="Proteomes" id="UP001314169">
    <property type="component" value="Chromosome 2"/>
</dbReference>
<name>A0ABN9ZVP6_PIPNA</name>